<evidence type="ECO:0000256" key="3">
    <source>
        <dbReference type="ARBA" id="ARBA00022692"/>
    </source>
</evidence>
<comment type="subcellular location">
    <subcellularLocation>
        <location evidence="1">Cell membrane</location>
        <topology evidence="1">Multi-pass membrane protein</topology>
    </subcellularLocation>
</comment>
<dbReference type="OrthoDB" id="2126250at2759"/>
<feature type="transmembrane region" description="Helical" evidence="7">
    <location>
        <begin position="1016"/>
        <end position="1037"/>
    </location>
</feature>
<feature type="region of interest" description="Disordered" evidence="6">
    <location>
        <begin position="862"/>
        <end position="901"/>
    </location>
</feature>
<dbReference type="RefSeq" id="XP_004352827.1">
    <property type="nucleotide sequence ID" value="XM_004352775.1"/>
</dbReference>
<keyword evidence="10" id="KW-1185">Reference proteome</keyword>
<dbReference type="KEGG" id="acan:ACA1_068830"/>
<feature type="domain" description="ABC3 transporter permease C-terminal" evidence="8">
    <location>
        <begin position="1024"/>
        <end position="1141"/>
    </location>
</feature>
<feature type="transmembrane region" description="Helical" evidence="7">
    <location>
        <begin position="624"/>
        <end position="647"/>
    </location>
</feature>
<gene>
    <name evidence="9" type="ORF">ACA1_068830</name>
</gene>
<feature type="region of interest" description="Disordered" evidence="6">
    <location>
        <begin position="1"/>
        <end position="23"/>
    </location>
</feature>
<evidence type="ECO:0000256" key="7">
    <source>
        <dbReference type="SAM" id="Phobius"/>
    </source>
</evidence>
<evidence type="ECO:0000256" key="1">
    <source>
        <dbReference type="ARBA" id="ARBA00004651"/>
    </source>
</evidence>
<dbReference type="PANTHER" id="PTHR32522">
    <property type="match status" value="1"/>
</dbReference>
<accession>L8HCM7</accession>
<dbReference type="PANTHER" id="PTHR32522:SF3">
    <property type="entry name" value="ABC3 TRANSPORTER PERMEASE PROTEIN DOMAIN-CONTAINING PROTEIN"/>
    <property type="match status" value="1"/>
</dbReference>
<keyword evidence="3 7" id="KW-0812">Transmembrane</keyword>
<protein>
    <submittedName>
        <fullName evidence="9">Efflux ABC transporter, permease domain containing protein</fullName>
    </submittedName>
</protein>
<proteinExistence type="predicted"/>
<evidence type="ECO:0000256" key="4">
    <source>
        <dbReference type="ARBA" id="ARBA00022989"/>
    </source>
</evidence>
<feature type="transmembrane region" description="Helical" evidence="7">
    <location>
        <begin position="421"/>
        <end position="449"/>
    </location>
</feature>
<dbReference type="OMA" id="FSFMQKS"/>
<dbReference type="InterPro" id="IPR003838">
    <property type="entry name" value="ABC3_permease_C"/>
</dbReference>
<evidence type="ECO:0000256" key="2">
    <source>
        <dbReference type="ARBA" id="ARBA00022475"/>
    </source>
</evidence>
<feature type="transmembrane region" description="Helical" evidence="7">
    <location>
        <begin position="591"/>
        <end position="612"/>
    </location>
</feature>
<evidence type="ECO:0000313" key="9">
    <source>
        <dbReference type="EMBL" id="ELR23299.1"/>
    </source>
</evidence>
<name>L8HCM7_ACACF</name>
<sequence length="1148" mass="129204">MRRRQEAGHARVGSAPSRPVASPTWQGKMQRKWRKFLLSIRGSLSSRHLLLQFLVQTIKEIKARKVNFCLGFLACFLVVMVVAFMVTILANAPVIFLRLAELTQGETDVILSAGDWSGYGALNYTLISGMLKEDTTTSYNSPRYQGETFLYTQKRCAAGLDPNDSTWKYLGTNTTYECPDDADTCSDADKIWCYEQAPGKCFQDLCGTSAFQAKLYVVDSAKEKRIGIGREWTLGSIQEGKVFMISDIAAAMGLKEGSVFYMHINMSNYMPGVYEHVVLPHLPANATVKNSSAEVRWGFWNGFIPLRVQTIYRDPVGKHPLDEENVIIMEYAHFLPYITRYLHPKLPEPVSQEFKQINLYDFAQQVVINLPPPRIQFYLQSDYDKIQRAVVEFSARIVYKLGFSELLTDMPVTDSLNVTQYFSLFLGLILNVVILILLLLSTMLIYSLLMVNVETRTFEMGVYRLVGATRGGIVQLLLMQAFSYAVPSWVCGLLFSEALMMGVSVWFKEQTGVPMEPVLTPLAVFIATLLGIFVPVVSAIFPIRHALGQNLHDSLDTKRQKAFTNTGLATQRNATVQAVSVDLERSEDKSFSWSLMIIGLSLSGFGFAVYYVVPLSLLTMDLTLLLNIFFFILIGMLMGLVLLSLNLEPLLERLLVNGLLFWEKATIRAMVIKNLVAHRKRNTKTTIMYALSLGFIIFIMVSYNNLLDGFAYQREQSSGVYLKVMARGTVDKPKTPLDWRHHIRNVQGLEDYLRNHTHIIKDHSWVTHHYNDAWQDHGGPVLENLGRSVSDTNQMQGVAPNFMDVLFNGFLILNEGSEYNGLDMSLSEQLYTPDGSSRAWVGTRYKDFIGLRNTEGRFMWRFSGQTGGPADDSAGSGGTDGGATGGNAGGGGNANPGFVTASPRRPYEDRVVMRPLAFFDAAPFFRFSKFNSRYQHTAVSFTTWLRQSEWTTQSIFSVDDLPWSELLFKIDQDDAEDKAKREQIKSDVNKLIKGQEGVYIYDLSGSSNPIQKADNLLTAFFGFTTAVAMLIASFSLVSSMYTNIYEQTKEIGVVRAIGMRQNWLKRIYMYEAFILVLSSSLLGIIIGSAVGYTLLLQRILFTQLALPFRFPWQILIIVFTCSLIFAFVSSFGPITTVMKRSIVQILRY</sequence>
<evidence type="ECO:0000256" key="6">
    <source>
        <dbReference type="SAM" id="MobiDB-lite"/>
    </source>
</evidence>
<evidence type="ECO:0000313" key="10">
    <source>
        <dbReference type="Proteomes" id="UP000011083"/>
    </source>
</evidence>
<feature type="transmembrane region" description="Helical" evidence="7">
    <location>
        <begin position="519"/>
        <end position="541"/>
    </location>
</feature>
<dbReference type="VEuPathDB" id="AmoebaDB:ACA1_068830"/>
<feature type="transmembrane region" description="Helical" evidence="7">
    <location>
        <begin position="1110"/>
        <end position="1131"/>
    </location>
</feature>
<feature type="transmembrane region" description="Helical" evidence="7">
    <location>
        <begin position="1067"/>
        <end position="1090"/>
    </location>
</feature>
<dbReference type="STRING" id="1257118.L8HCM7"/>
<keyword evidence="2" id="KW-1003">Cell membrane</keyword>
<dbReference type="EMBL" id="KB007857">
    <property type="protein sequence ID" value="ELR23299.1"/>
    <property type="molecule type" value="Genomic_DNA"/>
</dbReference>
<feature type="transmembrane region" description="Helical" evidence="7">
    <location>
        <begin position="688"/>
        <end position="707"/>
    </location>
</feature>
<evidence type="ECO:0000259" key="8">
    <source>
        <dbReference type="Pfam" id="PF02687"/>
    </source>
</evidence>
<keyword evidence="5 7" id="KW-0472">Membrane</keyword>
<dbReference type="AlphaFoldDB" id="L8HCM7"/>
<feature type="transmembrane region" description="Helical" evidence="7">
    <location>
        <begin position="484"/>
        <end position="507"/>
    </location>
</feature>
<dbReference type="GeneID" id="14924272"/>
<dbReference type="GO" id="GO:0005886">
    <property type="term" value="C:plasma membrane"/>
    <property type="evidence" value="ECO:0007669"/>
    <property type="project" value="UniProtKB-SubCell"/>
</dbReference>
<feature type="domain" description="ABC3 transporter permease C-terminal" evidence="8">
    <location>
        <begin position="432"/>
        <end position="550"/>
    </location>
</feature>
<dbReference type="Pfam" id="PF02687">
    <property type="entry name" value="FtsX"/>
    <property type="match status" value="2"/>
</dbReference>
<evidence type="ECO:0000256" key="5">
    <source>
        <dbReference type="ARBA" id="ARBA00023136"/>
    </source>
</evidence>
<feature type="compositionally biased region" description="Gly residues" evidence="6">
    <location>
        <begin position="875"/>
        <end position="894"/>
    </location>
</feature>
<dbReference type="Proteomes" id="UP000011083">
    <property type="component" value="Unassembled WGS sequence"/>
</dbReference>
<reference evidence="9 10" key="1">
    <citation type="journal article" date="2013" name="Genome Biol.">
        <title>Genome of Acanthamoeba castellanii highlights extensive lateral gene transfer and early evolution of tyrosine kinase signaling.</title>
        <authorList>
            <person name="Clarke M."/>
            <person name="Lohan A.J."/>
            <person name="Liu B."/>
            <person name="Lagkouvardos I."/>
            <person name="Roy S."/>
            <person name="Zafar N."/>
            <person name="Bertelli C."/>
            <person name="Schilde C."/>
            <person name="Kianianmomeni A."/>
            <person name="Burglin T.R."/>
            <person name="Frech C."/>
            <person name="Turcotte B."/>
            <person name="Kopec K.O."/>
            <person name="Synnott J.M."/>
            <person name="Choo C."/>
            <person name="Paponov I."/>
            <person name="Finkler A."/>
            <person name="Soon Heng Tan C."/>
            <person name="Hutchins A.P."/>
            <person name="Weinmeier T."/>
            <person name="Rattei T."/>
            <person name="Chu J.S."/>
            <person name="Gimenez G."/>
            <person name="Irimia M."/>
            <person name="Rigden D.J."/>
            <person name="Fitzpatrick D.A."/>
            <person name="Lorenzo-Morales J."/>
            <person name="Bateman A."/>
            <person name="Chiu C.H."/>
            <person name="Tang P."/>
            <person name="Hegemann P."/>
            <person name="Fromm H."/>
            <person name="Raoult D."/>
            <person name="Greub G."/>
            <person name="Miranda-Saavedra D."/>
            <person name="Chen N."/>
            <person name="Nash P."/>
            <person name="Ginger M.L."/>
            <person name="Horn M."/>
            <person name="Schaap P."/>
            <person name="Caler L."/>
            <person name="Loftus B."/>
        </authorList>
    </citation>
    <scope>NUCLEOTIDE SEQUENCE [LARGE SCALE GENOMIC DNA]</scope>
    <source>
        <strain evidence="9 10">Neff</strain>
    </source>
</reference>
<organism evidence="9 10">
    <name type="scientific">Acanthamoeba castellanii (strain ATCC 30010 / Neff)</name>
    <dbReference type="NCBI Taxonomy" id="1257118"/>
    <lineage>
        <taxon>Eukaryota</taxon>
        <taxon>Amoebozoa</taxon>
        <taxon>Discosea</taxon>
        <taxon>Longamoebia</taxon>
        <taxon>Centramoebida</taxon>
        <taxon>Acanthamoebidae</taxon>
        <taxon>Acanthamoeba</taxon>
    </lineage>
</organism>
<keyword evidence="4 7" id="KW-1133">Transmembrane helix</keyword>
<feature type="transmembrane region" description="Helical" evidence="7">
    <location>
        <begin position="68"/>
        <end position="90"/>
    </location>
</feature>